<evidence type="ECO:0000313" key="2">
    <source>
        <dbReference type="EMBL" id="KAK8855574.1"/>
    </source>
</evidence>
<comment type="caution">
    <text evidence="2">The sequence shown here is derived from an EMBL/GenBank/DDBJ whole genome shotgun (WGS) entry which is preliminary data.</text>
</comment>
<dbReference type="Proteomes" id="UP001390339">
    <property type="component" value="Unassembled WGS sequence"/>
</dbReference>
<reference evidence="2 3" key="1">
    <citation type="journal article" date="2024" name="IMA Fungus">
        <title>Apiospora arundinis, a panoply of carbohydrate-active enzymes and secondary metabolites.</title>
        <authorList>
            <person name="Sorensen T."/>
            <person name="Petersen C."/>
            <person name="Muurmann A.T."/>
            <person name="Christiansen J.V."/>
            <person name="Brundto M.L."/>
            <person name="Overgaard C.K."/>
            <person name="Boysen A.T."/>
            <person name="Wollenberg R.D."/>
            <person name="Larsen T.O."/>
            <person name="Sorensen J.L."/>
            <person name="Nielsen K.L."/>
            <person name="Sondergaard T.E."/>
        </authorList>
    </citation>
    <scope>NUCLEOTIDE SEQUENCE [LARGE SCALE GENOMIC DNA]</scope>
    <source>
        <strain evidence="2 3">AAU 773</strain>
    </source>
</reference>
<accession>A0ABR2HZQ7</accession>
<evidence type="ECO:0000256" key="1">
    <source>
        <dbReference type="SAM" id="MobiDB-lite"/>
    </source>
</evidence>
<evidence type="ECO:0000313" key="3">
    <source>
        <dbReference type="Proteomes" id="UP001390339"/>
    </source>
</evidence>
<sequence>MDANNAIEVKPEEGTWGYYNLLPDELKLEVLKHAIPQNCAHHFVMKAPDPPKKEENNIGSTERGATSSDRSVVPFSRRRYSIFNQVLDMESPRAGKKQKLQDDNSAWLGIWNICWTVGMSREMIEDSGNRKEVWSRERKNQWRKKEEPNKARVNLDRDLIIVKVASENFEITNMHPGRNRKKFRGIKRLAFDFFRPVQKGKPFTMGPFYCICQERKHKHLALCPRALAEFLRLFGELEEVFIIYPINKSRIDQKVQQGIKQRGKKRSRDGKVIENRPKFVNKNVDELMEDTMNKFKGLALKNDLSIYEDRKKTYYQVRIADCEEFASYHDIKHLISRFRRYWTEKRPVGDFISNAQWEFWKKLKVNLLVCRDRDNDPWKVNAIVNNEIKPAEE</sequence>
<feature type="region of interest" description="Disordered" evidence="1">
    <location>
        <begin position="47"/>
        <end position="70"/>
    </location>
</feature>
<organism evidence="2 3">
    <name type="scientific">Apiospora arundinis</name>
    <dbReference type="NCBI Taxonomy" id="335852"/>
    <lineage>
        <taxon>Eukaryota</taxon>
        <taxon>Fungi</taxon>
        <taxon>Dikarya</taxon>
        <taxon>Ascomycota</taxon>
        <taxon>Pezizomycotina</taxon>
        <taxon>Sordariomycetes</taxon>
        <taxon>Xylariomycetidae</taxon>
        <taxon>Amphisphaeriales</taxon>
        <taxon>Apiosporaceae</taxon>
        <taxon>Apiospora</taxon>
    </lineage>
</organism>
<protein>
    <submittedName>
        <fullName evidence="2">Uncharacterized protein</fullName>
    </submittedName>
</protein>
<dbReference type="EMBL" id="JAPCWZ010000007">
    <property type="protein sequence ID" value="KAK8855574.1"/>
    <property type="molecule type" value="Genomic_DNA"/>
</dbReference>
<keyword evidence="3" id="KW-1185">Reference proteome</keyword>
<name>A0ABR2HZQ7_9PEZI</name>
<proteinExistence type="predicted"/>
<feature type="compositionally biased region" description="Polar residues" evidence="1">
    <location>
        <begin position="57"/>
        <end position="70"/>
    </location>
</feature>
<gene>
    <name evidence="2" type="ORF">PGQ11_011486</name>
</gene>